<accession>A0A0G4HVA5</accession>
<name>A0A0G4HVA5_9ALVE</name>
<protein>
    <submittedName>
        <fullName evidence="1">Uncharacterized protein</fullName>
    </submittedName>
</protein>
<dbReference type="PhylomeDB" id="A0A0G4HVA5"/>
<gene>
    <name evidence="1" type="ORF">Cvel_32200</name>
</gene>
<proteinExistence type="predicted"/>
<evidence type="ECO:0000313" key="1">
    <source>
        <dbReference type="EMBL" id="CEM48405.1"/>
    </source>
</evidence>
<sequence>MQTHRLLQASKGDRGRLSAELFVIGFMLSSFMKDPETEPMNRMMKAKELSARVYGTAWKPDGFLELLVVMFGLEKKHREVMIQKVGEWFEKNKTLPTLSNMQTEFEAITHTVLTA</sequence>
<dbReference type="EMBL" id="CDMZ01004022">
    <property type="protein sequence ID" value="CEM48405.1"/>
    <property type="molecule type" value="Genomic_DNA"/>
</dbReference>
<dbReference type="VEuPathDB" id="CryptoDB:Cvel_32200"/>
<reference evidence="1" key="1">
    <citation type="submission" date="2014-11" db="EMBL/GenBank/DDBJ databases">
        <authorList>
            <person name="Otto D Thomas"/>
            <person name="Naeem Raeece"/>
        </authorList>
    </citation>
    <scope>NUCLEOTIDE SEQUENCE</scope>
</reference>
<organism evidence="1">
    <name type="scientific">Chromera velia CCMP2878</name>
    <dbReference type="NCBI Taxonomy" id="1169474"/>
    <lineage>
        <taxon>Eukaryota</taxon>
        <taxon>Sar</taxon>
        <taxon>Alveolata</taxon>
        <taxon>Colpodellida</taxon>
        <taxon>Chromeraceae</taxon>
        <taxon>Chromera</taxon>
    </lineage>
</organism>
<dbReference type="AlphaFoldDB" id="A0A0G4HVA5"/>